<dbReference type="InterPro" id="IPR052415">
    <property type="entry name" value="Diphthine_MTase"/>
</dbReference>
<comment type="caution">
    <text evidence="4">The sequence shown here is derived from an EMBL/GenBank/DDBJ whole genome shotgun (WGS) entry which is preliminary data.</text>
</comment>
<evidence type="ECO:0000313" key="5">
    <source>
        <dbReference type="Proteomes" id="UP001180020"/>
    </source>
</evidence>
<evidence type="ECO:0000256" key="2">
    <source>
        <dbReference type="ARBA" id="ARBA00022737"/>
    </source>
</evidence>
<dbReference type="PANTHER" id="PTHR46042">
    <property type="entry name" value="DIPHTHINE METHYLTRANSFERASE"/>
    <property type="match status" value="1"/>
</dbReference>
<dbReference type="EMBL" id="JAUJYO010000015">
    <property type="protein sequence ID" value="KAK1296736.1"/>
    <property type="molecule type" value="Genomic_DNA"/>
</dbReference>
<accession>A0AAV9D5A3</accession>
<dbReference type="PANTHER" id="PTHR46042:SF1">
    <property type="entry name" value="DIPHTHINE METHYLTRANSFERASE"/>
    <property type="match status" value="1"/>
</dbReference>
<comment type="pathway">
    <text evidence="3">Protein modification.</text>
</comment>
<dbReference type="GO" id="GO:0005737">
    <property type="term" value="C:cytoplasm"/>
    <property type="evidence" value="ECO:0007669"/>
    <property type="project" value="TreeGrafter"/>
</dbReference>
<name>A0AAV9D5A3_ACOCL</name>
<evidence type="ECO:0000256" key="1">
    <source>
        <dbReference type="ARBA" id="ARBA00022574"/>
    </source>
</evidence>
<dbReference type="GO" id="GO:0017183">
    <property type="term" value="P:protein histidyl modification to diphthamide"/>
    <property type="evidence" value="ECO:0007669"/>
    <property type="project" value="TreeGrafter"/>
</dbReference>
<keyword evidence="5" id="KW-1185">Reference proteome</keyword>
<dbReference type="Proteomes" id="UP001180020">
    <property type="component" value="Unassembled WGS sequence"/>
</dbReference>
<dbReference type="GO" id="GO:0061685">
    <property type="term" value="F:diphthine methylesterase activity"/>
    <property type="evidence" value="ECO:0007669"/>
    <property type="project" value="TreeGrafter"/>
</dbReference>
<keyword evidence="1" id="KW-0853">WD repeat</keyword>
<reference evidence="4" key="2">
    <citation type="submission" date="2023-06" db="EMBL/GenBank/DDBJ databases">
        <authorList>
            <person name="Ma L."/>
            <person name="Liu K.-W."/>
            <person name="Li Z."/>
            <person name="Hsiao Y.-Y."/>
            <person name="Qi Y."/>
            <person name="Fu T."/>
            <person name="Tang G."/>
            <person name="Zhang D."/>
            <person name="Sun W.-H."/>
            <person name="Liu D.-K."/>
            <person name="Li Y."/>
            <person name="Chen G.-Z."/>
            <person name="Liu X.-D."/>
            <person name="Liao X.-Y."/>
            <person name="Jiang Y.-T."/>
            <person name="Yu X."/>
            <person name="Hao Y."/>
            <person name="Huang J."/>
            <person name="Zhao X.-W."/>
            <person name="Ke S."/>
            <person name="Chen Y.-Y."/>
            <person name="Wu W.-L."/>
            <person name="Hsu J.-L."/>
            <person name="Lin Y.-F."/>
            <person name="Huang M.-D."/>
            <person name="Li C.-Y."/>
            <person name="Huang L."/>
            <person name="Wang Z.-W."/>
            <person name="Zhao X."/>
            <person name="Zhong W.-Y."/>
            <person name="Peng D.-H."/>
            <person name="Ahmad S."/>
            <person name="Lan S."/>
            <person name="Zhang J.-S."/>
            <person name="Tsai W.-C."/>
            <person name="Van De Peer Y."/>
            <person name="Liu Z.-J."/>
        </authorList>
    </citation>
    <scope>NUCLEOTIDE SEQUENCE</scope>
    <source>
        <strain evidence="4">CP</strain>
        <tissue evidence="4">Leaves</tissue>
    </source>
</reference>
<sequence length="145" mass="16497">MDIDSCCLDGNADAVEFCPHYPYHHVLAAATYNLKEGVEPSRRGKNESFFLKFSSRKPLERFSQILAFSMDIDSCCLDGNADAVEFCPHYPYHHVLAAATYYLKEGVEPSRRGSLSVYSVRADTRLELLNRVEMAGIFDVKWRHV</sequence>
<gene>
    <name evidence="4" type="ORF">QJS10_CPB15g02164</name>
</gene>
<proteinExistence type="predicted"/>
<evidence type="ECO:0000256" key="3">
    <source>
        <dbReference type="ARBA" id="ARBA00043952"/>
    </source>
</evidence>
<reference evidence="4" key="1">
    <citation type="journal article" date="2023" name="Nat. Commun.">
        <title>Diploid and tetraploid genomes of Acorus and the evolution of monocots.</title>
        <authorList>
            <person name="Ma L."/>
            <person name="Liu K.W."/>
            <person name="Li Z."/>
            <person name="Hsiao Y.Y."/>
            <person name="Qi Y."/>
            <person name="Fu T."/>
            <person name="Tang G.D."/>
            <person name="Zhang D."/>
            <person name="Sun W.H."/>
            <person name="Liu D.K."/>
            <person name="Li Y."/>
            <person name="Chen G.Z."/>
            <person name="Liu X.D."/>
            <person name="Liao X.Y."/>
            <person name="Jiang Y.T."/>
            <person name="Yu X."/>
            <person name="Hao Y."/>
            <person name="Huang J."/>
            <person name="Zhao X.W."/>
            <person name="Ke S."/>
            <person name="Chen Y.Y."/>
            <person name="Wu W.L."/>
            <person name="Hsu J.L."/>
            <person name="Lin Y.F."/>
            <person name="Huang M.D."/>
            <person name="Li C.Y."/>
            <person name="Huang L."/>
            <person name="Wang Z.W."/>
            <person name="Zhao X."/>
            <person name="Zhong W.Y."/>
            <person name="Peng D.H."/>
            <person name="Ahmad S."/>
            <person name="Lan S."/>
            <person name="Zhang J.S."/>
            <person name="Tsai W.C."/>
            <person name="Van de Peer Y."/>
            <person name="Liu Z.J."/>
        </authorList>
    </citation>
    <scope>NUCLEOTIDE SEQUENCE</scope>
    <source>
        <strain evidence="4">CP</strain>
    </source>
</reference>
<dbReference type="AlphaFoldDB" id="A0AAV9D5A3"/>
<protein>
    <submittedName>
        <fullName evidence="4">Uncharacterized protein</fullName>
    </submittedName>
</protein>
<organism evidence="4 5">
    <name type="scientific">Acorus calamus</name>
    <name type="common">Sweet flag</name>
    <dbReference type="NCBI Taxonomy" id="4465"/>
    <lineage>
        <taxon>Eukaryota</taxon>
        <taxon>Viridiplantae</taxon>
        <taxon>Streptophyta</taxon>
        <taxon>Embryophyta</taxon>
        <taxon>Tracheophyta</taxon>
        <taxon>Spermatophyta</taxon>
        <taxon>Magnoliopsida</taxon>
        <taxon>Liliopsida</taxon>
        <taxon>Acoraceae</taxon>
        <taxon>Acorus</taxon>
    </lineage>
</organism>
<evidence type="ECO:0000313" key="4">
    <source>
        <dbReference type="EMBL" id="KAK1296736.1"/>
    </source>
</evidence>
<keyword evidence="2" id="KW-0677">Repeat</keyword>